<dbReference type="Proteomes" id="UP000321947">
    <property type="component" value="Unassembled WGS sequence"/>
</dbReference>
<proteinExistence type="predicted"/>
<dbReference type="Pfam" id="PF08284">
    <property type="entry name" value="RVP_2"/>
    <property type="match status" value="1"/>
</dbReference>
<name>A0A5D3C7E8_CUCMM</name>
<comment type="caution">
    <text evidence="2">The sequence shown here is derived from an EMBL/GenBank/DDBJ whole genome shotgun (WGS) entry which is preliminary data.</text>
</comment>
<reference evidence="3 4" key="1">
    <citation type="submission" date="2019-08" db="EMBL/GenBank/DDBJ databases">
        <title>Draft genome sequences of two oriental melons (Cucumis melo L. var makuwa).</title>
        <authorList>
            <person name="Kwon S.-Y."/>
        </authorList>
    </citation>
    <scope>NUCLEOTIDE SEQUENCE [LARGE SCALE GENOMIC DNA]</scope>
    <source>
        <strain evidence="4">cv. Chang Bougi</strain>
        <strain evidence="3">cv. SW 3</strain>
        <tissue evidence="2">Leaf</tissue>
    </source>
</reference>
<evidence type="ECO:0000313" key="1">
    <source>
        <dbReference type="EMBL" id="KAA0048729.1"/>
    </source>
</evidence>
<dbReference type="AlphaFoldDB" id="A0A5D3C7E8"/>
<evidence type="ECO:0000313" key="3">
    <source>
        <dbReference type="Proteomes" id="UP000321393"/>
    </source>
</evidence>
<evidence type="ECO:0000313" key="2">
    <source>
        <dbReference type="EMBL" id="TYK07897.1"/>
    </source>
</evidence>
<dbReference type="EMBL" id="SSTE01012402">
    <property type="protein sequence ID" value="KAA0048729.1"/>
    <property type="molecule type" value="Genomic_DNA"/>
</dbReference>
<sequence length="162" mass="17830">MFVVKANNEELEIIEEADPESKELSVVELAKESKAIVELSINSVVALSNPEKLLDALRLATKDISHYGVILGSGTAIKGKGVCEAVELSFNEWKIVANFLPLELGGVDVILGMQWLYSLGITEVDWKNLTMTFLHQGKKVVIKGDPSLTKTRVNEKYDENLG</sequence>
<dbReference type="Proteomes" id="UP000321393">
    <property type="component" value="Unassembled WGS sequence"/>
</dbReference>
<accession>A0A5D3C7E8</accession>
<dbReference type="EMBL" id="SSTD01012952">
    <property type="protein sequence ID" value="TYK07897.1"/>
    <property type="molecule type" value="Genomic_DNA"/>
</dbReference>
<protein>
    <submittedName>
        <fullName evidence="2">Ty3-gypsy retrotransposon protein</fullName>
    </submittedName>
</protein>
<dbReference type="CDD" id="cd00303">
    <property type="entry name" value="retropepsin_like"/>
    <property type="match status" value="1"/>
</dbReference>
<gene>
    <name evidence="2" type="ORF">E5676_scaffold265G00070</name>
    <name evidence="1" type="ORF">E6C27_scaffold43G00230</name>
</gene>
<dbReference type="OrthoDB" id="1934862at2759"/>
<organism evidence="2 4">
    <name type="scientific">Cucumis melo var. makuwa</name>
    <name type="common">Oriental melon</name>
    <dbReference type="NCBI Taxonomy" id="1194695"/>
    <lineage>
        <taxon>Eukaryota</taxon>
        <taxon>Viridiplantae</taxon>
        <taxon>Streptophyta</taxon>
        <taxon>Embryophyta</taxon>
        <taxon>Tracheophyta</taxon>
        <taxon>Spermatophyta</taxon>
        <taxon>Magnoliopsida</taxon>
        <taxon>eudicotyledons</taxon>
        <taxon>Gunneridae</taxon>
        <taxon>Pentapetalae</taxon>
        <taxon>rosids</taxon>
        <taxon>fabids</taxon>
        <taxon>Cucurbitales</taxon>
        <taxon>Cucurbitaceae</taxon>
        <taxon>Benincaseae</taxon>
        <taxon>Cucumis</taxon>
    </lineage>
</organism>
<dbReference type="Gene3D" id="2.40.70.10">
    <property type="entry name" value="Acid Proteases"/>
    <property type="match status" value="1"/>
</dbReference>
<evidence type="ECO:0000313" key="4">
    <source>
        <dbReference type="Proteomes" id="UP000321947"/>
    </source>
</evidence>
<dbReference type="InterPro" id="IPR021109">
    <property type="entry name" value="Peptidase_aspartic_dom_sf"/>
</dbReference>